<organism evidence="10 11">
    <name type="scientific">Armadillidium nasatum</name>
    <dbReference type="NCBI Taxonomy" id="96803"/>
    <lineage>
        <taxon>Eukaryota</taxon>
        <taxon>Metazoa</taxon>
        <taxon>Ecdysozoa</taxon>
        <taxon>Arthropoda</taxon>
        <taxon>Crustacea</taxon>
        <taxon>Multicrustacea</taxon>
        <taxon>Malacostraca</taxon>
        <taxon>Eumalacostraca</taxon>
        <taxon>Peracarida</taxon>
        <taxon>Isopoda</taxon>
        <taxon>Oniscidea</taxon>
        <taxon>Crinocheta</taxon>
        <taxon>Armadillidiidae</taxon>
        <taxon>Armadillidium</taxon>
    </lineage>
</organism>
<dbReference type="GO" id="GO:0032040">
    <property type="term" value="C:small-subunit processome"/>
    <property type="evidence" value="ECO:0007669"/>
    <property type="project" value="TreeGrafter"/>
</dbReference>
<feature type="domain" description="NUC153" evidence="7">
    <location>
        <begin position="455"/>
        <end position="481"/>
    </location>
</feature>
<dbReference type="InterPro" id="IPR056550">
    <property type="entry name" value="NOL10_2nd"/>
</dbReference>
<dbReference type="Gene3D" id="2.130.10.10">
    <property type="entry name" value="YVTN repeat-like/Quinoprotein amine dehydrogenase"/>
    <property type="match status" value="1"/>
</dbReference>
<evidence type="ECO:0000256" key="6">
    <source>
        <dbReference type="SAM" id="MobiDB-lite"/>
    </source>
</evidence>
<dbReference type="InterPro" id="IPR056551">
    <property type="entry name" value="Beta-prop_NOL10_N"/>
</dbReference>
<dbReference type="InterPro" id="IPR040382">
    <property type="entry name" value="NOL10/Enp2"/>
</dbReference>
<evidence type="ECO:0000313" key="10">
    <source>
        <dbReference type="EMBL" id="KAB7495536.1"/>
    </source>
</evidence>
<dbReference type="Pfam" id="PF23098">
    <property type="entry name" value="Beta-prop_NOL10_N"/>
    <property type="match status" value="1"/>
</dbReference>
<dbReference type="SUPFAM" id="SSF50978">
    <property type="entry name" value="WD40 repeat-like"/>
    <property type="match status" value="1"/>
</dbReference>
<feature type="compositionally biased region" description="Acidic residues" evidence="6">
    <location>
        <begin position="532"/>
        <end position="541"/>
    </location>
</feature>
<proteinExistence type="inferred from homology"/>
<evidence type="ECO:0000256" key="3">
    <source>
        <dbReference type="ARBA" id="ARBA00022574"/>
    </source>
</evidence>
<accession>A0A5N5SNF3</accession>
<keyword evidence="4" id="KW-0677">Repeat</keyword>
<feature type="domain" description="Nucleolar protein 10-like second" evidence="8">
    <location>
        <begin position="343"/>
        <end position="390"/>
    </location>
</feature>
<keyword evidence="5" id="KW-0539">Nucleus</keyword>
<dbReference type="GO" id="GO:0030686">
    <property type="term" value="C:90S preribosome"/>
    <property type="evidence" value="ECO:0007669"/>
    <property type="project" value="TreeGrafter"/>
</dbReference>
<dbReference type="OrthoDB" id="273340at2759"/>
<evidence type="ECO:0000259" key="7">
    <source>
        <dbReference type="Pfam" id="PF08159"/>
    </source>
</evidence>
<keyword evidence="3" id="KW-0853">WD repeat</keyword>
<evidence type="ECO:0000256" key="1">
    <source>
        <dbReference type="ARBA" id="ARBA00004604"/>
    </source>
</evidence>
<feature type="region of interest" description="Disordered" evidence="6">
    <location>
        <begin position="641"/>
        <end position="668"/>
    </location>
</feature>
<evidence type="ECO:0000259" key="9">
    <source>
        <dbReference type="Pfam" id="PF23098"/>
    </source>
</evidence>
<dbReference type="Pfam" id="PF08159">
    <property type="entry name" value="NUC153"/>
    <property type="match status" value="1"/>
</dbReference>
<reference evidence="10 11" key="1">
    <citation type="journal article" date="2019" name="PLoS Biol.">
        <title>Sex chromosomes control vertical transmission of feminizing Wolbachia symbionts in an isopod.</title>
        <authorList>
            <person name="Becking T."/>
            <person name="Chebbi M.A."/>
            <person name="Giraud I."/>
            <person name="Moumen B."/>
            <person name="Laverre T."/>
            <person name="Caubet Y."/>
            <person name="Peccoud J."/>
            <person name="Gilbert C."/>
            <person name="Cordaux R."/>
        </authorList>
    </citation>
    <scope>NUCLEOTIDE SEQUENCE [LARGE SCALE GENOMIC DNA]</scope>
    <source>
        <strain evidence="10">ANa2</strain>
        <tissue evidence="10">Whole body excluding digestive tract and cuticle</tissue>
    </source>
</reference>
<comment type="subcellular location">
    <subcellularLocation>
        <location evidence="1">Nucleus</location>
        <location evidence="1">Nucleolus</location>
    </subcellularLocation>
</comment>
<keyword evidence="11" id="KW-1185">Reference proteome</keyword>
<dbReference type="EMBL" id="SEYY01022470">
    <property type="protein sequence ID" value="KAB7495536.1"/>
    <property type="molecule type" value="Genomic_DNA"/>
</dbReference>
<sequence>MSIELLQDFTMPDICNRIKVSEDGQYVIATGTYKPRIKCYDVSALSLKFERCLDADVIDFLLFTEDYRKMVFLEEERYLEFHNQGGRWYRTRIPKFGRDLAYHYPSCDLYIAASGFVSFSAIENEIYRMNLLEGRFGNSLFIGSESANKCVFNPVHYLLTIGTNDGMIEAWDPRSRQRVGLLDCTLSMVKENVHLPYYKSVEELGITSLAYGDGLNLAVGTYTGQVLLYDIRSRKPYFVKNKLDDSPIITLEYLKNQNVIYSLSKDSLNIWDSNTGKPYTSIESGVKYNDMCSIPGSGMIFIAAETPKMESYFIPSLGPAPKWCGHLDALVEELEEEEIPASYDDYKFVTENELTLLGLDTLIGTNCLRAVMHGYYIDMRLYNKAKSAVNLLDKETLLKQKVRQKITQQKDNLKTKRKQDSKSVPNVNQEAFLKLQDEINKGGEKSSIAKGVLEDPRFASLFSKSEFNIDKESESFKLIQPLGSKAGERFRQMQDSDEEEGQDSNTKLEESQDEDEYSSDVDSVISSIEGERYEDVEEEIETPVKQQKRSKIWTEKKSKNSVENVKNYEEGDGGEVSDVRERGIRAAETWNDLEEDWLTLGELLEEQEANEVEINEHSYGSREMKFTLETAPNRFEKLRKQQMEHHKLRKERVRRTHGLKGKIRMNKS</sequence>
<feature type="compositionally biased region" description="Basic and acidic residues" evidence="6">
    <location>
        <begin position="411"/>
        <end position="421"/>
    </location>
</feature>
<dbReference type="AlphaFoldDB" id="A0A5N5SNF3"/>
<feature type="region of interest" description="Disordered" evidence="6">
    <location>
        <begin position="492"/>
        <end position="576"/>
    </location>
</feature>
<evidence type="ECO:0000256" key="4">
    <source>
        <dbReference type="ARBA" id="ARBA00022737"/>
    </source>
</evidence>
<dbReference type="InterPro" id="IPR012580">
    <property type="entry name" value="NUC153"/>
</dbReference>
<comment type="caution">
    <text evidence="10">The sequence shown here is derived from an EMBL/GenBank/DDBJ whole genome shotgun (WGS) entry which is preliminary data.</text>
</comment>
<dbReference type="InterPro" id="IPR015943">
    <property type="entry name" value="WD40/YVTN_repeat-like_dom_sf"/>
</dbReference>
<name>A0A5N5SNF3_9CRUS</name>
<feature type="compositionally biased region" description="Basic residues" evidence="6">
    <location>
        <begin position="646"/>
        <end position="668"/>
    </location>
</feature>
<evidence type="ECO:0000313" key="11">
    <source>
        <dbReference type="Proteomes" id="UP000326759"/>
    </source>
</evidence>
<evidence type="ECO:0000259" key="8">
    <source>
        <dbReference type="Pfam" id="PF23097"/>
    </source>
</evidence>
<dbReference type="InterPro" id="IPR036322">
    <property type="entry name" value="WD40_repeat_dom_sf"/>
</dbReference>
<dbReference type="PANTHER" id="PTHR14927:SF0">
    <property type="entry name" value="NUCLEOLAR PROTEIN 10"/>
    <property type="match status" value="1"/>
</dbReference>
<dbReference type="PANTHER" id="PTHR14927">
    <property type="entry name" value="NUCLEOLAR PROTEIN 10"/>
    <property type="match status" value="1"/>
</dbReference>
<comment type="similarity">
    <text evidence="2">Belongs to the WD repeat NOL10/ENP2 family.</text>
</comment>
<dbReference type="Pfam" id="PF23097">
    <property type="entry name" value="NOL10_2nd"/>
    <property type="match status" value="1"/>
</dbReference>
<dbReference type="GO" id="GO:0000462">
    <property type="term" value="P:maturation of SSU-rRNA from tricistronic rRNA transcript (SSU-rRNA, 5.8S rRNA, LSU-rRNA)"/>
    <property type="evidence" value="ECO:0007669"/>
    <property type="project" value="TreeGrafter"/>
</dbReference>
<feature type="domain" description="Nucleolar protein 10-like N-terminal" evidence="9">
    <location>
        <begin position="3"/>
        <end position="339"/>
    </location>
</feature>
<evidence type="ECO:0000256" key="5">
    <source>
        <dbReference type="ARBA" id="ARBA00023242"/>
    </source>
</evidence>
<dbReference type="Proteomes" id="UP000326759">
    <property type="component" value="Unassembled WGS sequence"/>
</dbReference>
<feature type="region of interest" description="Disordered" evidence="6">
    <location>
        <begin position="408"/>
        <end position="427"/>
    </location>
</feature>
<gene>
    <name evidence="10" type="primary">nol10</name>
    <name evidence="10" type="ORF">Anas_00414</name>
</gene>
<protein>
    <submittedName>
        <fullName evidence="10">Nucleolar protein 10</fullName>
    </submittedName>
</protein>
<evidence type="ECO:0000256" key="2">
    <source>
        <dbReference type="ARBA" id="ARBA00005264"/>
    </source>
</evidence>